<keyword evidence="1" id="KW-0732">Signal</keyword>
<feature type="chain" id="PRO_5036834463" evidence="1">
    <location>
        <begin position="20"/>
        <end position="245"/>
    </location>
</feature>
<evidence type="ECO:0000313" key="4">
    <source>
        <dbReference type="WBParaSite" id="nRc.2.0.1.t19529-RA"/>
    </source>
</evidence>
<evidence type="ECO:0000256" key="1">
    <source>
        <dbReference type="SAM" id="SignalP"/>
    </source>
</evidence>
<dbReference type="Proteomes" id="UP000887565">
    <property type="component" value="Unplaced"/>
</dbReference>
<evidence type="ECO:0000259" key="2">
    <source>
        <dbReference type="Pfam" id="PF01683"/>
    </source>
</evidence>
<dbReference type="WBParaSite" id="nRc.2.0.1.t19529-RA">
    <property type="protein sequence ID" value="nRc.2.0.1.t19529-RA"/>
    <property type="gene ID" value="nRc.2.0.1.g19529"/>
</dbReference>
<feature type="domain" description="EB" evidence="2">
    <location>
        <begin position="56"/>
        <end position="93"/>
    </location>
</feature>
<dbReference type="Pfam" id="PF01683">
    <property type="entry name" value="EB"/>
    <property type="match status" value="1"/>
</dbReference>
<organism evidence="3 4">
    <name type="scientific">Romanomermis culicivorax</name>
    <name type="common">Nematode worm</name>
    <dbReference type="NCBI Taxonomy" id="13658"/>
    <lineage>
        <taxon>Eukaryota</taxon>
        <taxon>Metazoa</taxon>
        <taxon>Ecdysozoa</taxon>
        <taxon>Nematoda</taxon>
        <taxon>Enoplea</taxon>
        <taxon>Dorylaimia</taxon>
        <taxon>Mermithida</taxon>
        <taxon>Mermithoidea</taxon>
        <taxon>Mermithidae</taxon>
        <taxon>Romanomermis</taxon>
    </lineage>
</organism>
<sequence>MKSFLCFYIFLNSLSRVFCELKTLANDTKYDFFVSLGGPVSIPAFYKKNETKQFYSKLGESCEWSDNCLAAYAICKMGKCACDGAFDEKDGICRPKTVYCPDPEGGDAKAISTPKFCHVEYLNSTISNIACSSGEFCFAHPISWSSPKNFFPSGHCCPLLTVKTKLSAPVCPLILKDDIFNGSNKNCKQCQPIMEQCVSFKVWNTEMAYTYIGRCCPLPCRDAIHSNKQLFNVDGQCFYHRKYVK</sequence>
<feature type="signal peptide" evidence="1">
    <location>
        <begin position="1"/>
        <end position="19"/>
    </location>
</feature>
<evidence type="ECO:0000313" key="3">
    <source>
        <dbReference type="Proteomes" id="UP000887565"/>
    </source>
</evidence>
<dbReference type="InterPro" id="IPR006149">
    <property type="entry name" value="EB_dom"/>
</dbReference>
<proteinExistence type="predicted"/>
<keyword evidence="3" id="KW-1185">Reference proteome</keyword>
<reference evidence="4" key="1">
    <citation type="submission" date="2022-11" db="UniProtKB">
        <authorList>
            <consortium name="WormBaseParasite"/>
        </authorList>
    </citation>
    <scope>IDENTIFICATION</scope>
</reference>
<protein>
    <submittedName>
        <fullName evidence="4">EB domain-containing protein</fullName>
    </submittedName>
</protein>
<accession>A0A915J0B4</accession>
<dbReference type="AlphaFoldDB" id="A0A915J0B4"/>
<name>A0A915J0B4_ROMCU</name>